<keyword evidence="9 10" id="KW-1208">Phospholipid metabolism</keyword>
<evidence type="ECO:0000256" key="3">
    <source>
        <dbReference type="ARBA" id="ARBA00022679"/>
    </source>
</evidence>
<keyword evidence="5 10" id="KW-1133">Transmembrane helix</keyword>
<dbReference type="AlphaFoldDB" id="A0A6J4M948"/>
<dbReference type="EC" id="2.3.1.275" evidence="10"/>
<dbReference type="HAMAP" id="MF_01043">
    <property type="entry name" value="PlsY"/>
    <property type="match status" value="1"/>
</dbReference>
<comment type="caution">
    <text evidence="10">Lacks conserved residue(s) required for the propagation of feature annotation.</text>
</comment>
<organism evidence="11">
    <name type="scientific">uncultured Frankineae bacterium</name>
    <dbReference type="NCBI Taxonomy" id="437475"/>
    <lineage>
        <taxon>Bacteria</taxon>
        <taxon>Bacillati</taxon>
        <taxon>Actinomycetota</taxon>
        <taxon>Actinomycetes</taxon>
        <taxon>Frankiales</taxon>
        <taxon>environmental samples</taxon>
    </lineage>
</organism>
<evidence type="ECO:0000256" key="1">
    <source>
        <dbReference type="ARBA" id="ARBA00022475"/>
    </source>
</evidence>
<feature type="transmembrane region" description="Helical" evidence="10">
    <location>
        <begin position="108"/>
        <end position="129"/>
    </location>
</feature>
<keyword evidence="1 10" id="KW-1003">Cell membrane</keyword>
<gene>
    <name evidence="10" type="primary">plsY</name>
    <name evidence="11" type="ORF">AVDCRST_MAG07-3326</name>
</gene>
<dbReference type="GO" id="GO:0043772">
    <property type="term" value="F:acyl-phosphate glycerol-3-phosphate acyltransferase activity"/>
    <property type="evidence" value="ECO:0007669"/>
    <property type="project" value="UniProtKB-UniRule"/>
</dbReference>
<dbReference type="SMART" id="SM01207">
    <property type="entry name" value="G3P_acyltransf"/>
    <property type="match status" value="1"/>
</dbReference>
<evidence type="ECO:0000256" key="2">
    <source>
        <dbReference type="ARBA" id="ARBA00022516"/>
    </source>
</evidence>
<reference evidence="11" key="1">
    <citation type="submission" date="2020-02" db="EMBL/GenBank/DDBJ databases">
        <authorList>
            <person name="Meier V. D."/>
        </authorList>
    </citation>
    <scope>NUCLEOTIDE SEQUENCE</scope>
    <source>
        <strain evidence="11">AVDCRST_MAG07</strain>
    </source>
</reference>
<keyword evidence="3 10" id="KW-0808">Transferase</keyword>
<comment type="subunit">
    <text evidence="10">Probably interacts with PlsX.</text>
</comment>
<keyword evidence="6 10" id="KW-0443">Lipid metabolism</keyword>
<evidence type="ECO:0000256" key="8">
    <source>
        <dbReference type="ARBA" id="ARBA00023209"/>
    </source>
</evidence>
<comment type="subcellular location">
    <subcellularLocation>
        <location evidence="10">Cell membrane</location>
        <topology evidence="10">Multi-pass membrane protein</topology>
    </subcellularLocation>
</comment>
<evidence type="ECO:0000256" key="6">
    <source>
        <dbReference type="ARBA" id="ARBA00023098"/>
    </source>
</evidence>
<feature type="transmembrane region" description="Helical" evidence="10">
    <location>
        <begin position="78"/>
        <end position="96"/>
    </location>
</feature>
<comment type="function">
    <text evidence="10">Catalyzes the transfer of an acyl group from acyl-phosphate (acyl-PO(4)) to glycerol-3-phosphate (G3P) to form lysophosphatidic acid (LPA). This enzyme utilizes acyl-phosphate as fatty acyl donor, but not acyl-CoA or acyl-ACP.</text>
</comment>
<evidence type="ECO:0000256" key="7">
    <source>
        <dbReference type="ARBA" id="ARBA00023136"/>
    </source>
</evidence>
<dbReference type="PANTHER" id="PTHR30309">
    <property type="entry name" value="INNER MEMBRANE PROTEIN YGIH"/>
    <property type="match status" value="1"/>
</dbReference>
<dbReference type="GO" id="GO:0008654">
    <property type="term" value="P:phospholipid biosynthetic process"/>
    <property type="evidence" value="ECO:0007669"/>
    <property type="project" value="UniProtKB-UniRule"/>
</dbReference>
<proteinExistence type="inferred from homology"/>
<comment type="similarity">
    <text evidence="10">Belongs to the PlsY family.</text>
</comment>
<keyword evidence="2 10" id="KW-0444">Lipid biosynthesis</keyword>
<feature type="transmembrane region" description="Helical" evidence="10">
    <location>
        <begin position="135"/>
        <end position="154"/>
    </location>
</feature>
<dbReference type="PANTHER" id="PTHR30309:SF0">
    <property type="entry name" value="GLYCEROL-3-PHOSPHATE ACYLTRANSFERASE-RELATED"/>
    <property type="match status" value="1"/>
</dbReference>
<evidence type="ECO:0000256" key="9">
    <source>
        <dbReference type="ARBA" id="ARBA00023264"/>
    </source>
</evidence>
<dbReference type="EMBL" id="CADCUB010000151">
    <property type="protein sequence ID" value="CAA9353120.1"/>
    <property type="molecule type" value="Genomic_DNA"/>
</dbReference>
<keyword evidence="11" id="KW-0012">Acyltransferase</keyword>
<evidence type="ECO:0000313" key="11">
    <source>
        <dbReference type="EMBL" id="CAA9353120.1"/>
    </source>
</evidence>
<dbReference type="InterPro" id="IPR003811">
    <property type="entry name" value="G3P_acylTferase_PlsY"/>
</dbReference>
<accession>A0A6J4M948</accession>
<sequence length="187" mass="18709">MTLLLAAAVVGYLVGALSPATVVARRGGVDLRGVGSGNPGAANVGRALGRRTGVVVAVLDVLKGAVPAAGFGAVDHRAGLLAGFAAVLGHVSSPLLRGRGGRGVATAAGAVLGAHPLWAPVALVAWLGVLAASRWIALASMAAAVSVLVVALVLEQDRWWALGLAVVVVGRHLPNVRRRLAARREGS</sequence>
<protein>
    <recommendedName>
        <fullName evidence="10">Glycerol-3-phosphate acyltransferase</fullName>
    </recommendedName>
    <alternativeName>
        <fullName evidence="10">Acyl-PO4 G3P acyltransferase</fullName>
    </alternativeName>
    <alternativeName>
        <fullName evidence="10">Acyl-phosphate--glycerol-3-phosphate acyltransferase</fullName>
    </alternativeName>
    <alternativeName>
        <fullName evidence="10">G3P acyltransferase</fullName>
        <shortName evidence="10">GPAT</shortName>
        <ecNumber evidence="10">2.3.1.275</ecNumber>
    </alternativeName>
    <alternativeName>
        <fullName evidence="10">Lysophosphatidic acid synthase</fullName>
        <shortName evidence="10">LPA synthase</shortName>
    </alternativeName>
</protein>
<comment type="catalytic activity">
    <reaction evidence="10">
        <text>an acyl phosphate + sn-glycerol 3-phosphate = a 1-acyl-sn-glycero-3-phosphate + phosphate</text>
        <dbReference type="Rhea" id="RHEA:34075"/>
        <dbReference type="ChEBI" id="CHEBI:43474"/>
        <dbReference type="ChEBI" id="CHEBI:57597"/>
        <dbReference type="ChEBI" id="CHEBI:57970"/>
        <dbReference type="ChEBI" id="CHEBI:59918"/>
        <dbReference type="EC" id="2.3.1.275"/>
    </reaction>
</comment>
<dbReference type="UniPathway" id="UPA00085"/>
<comment type="pathway">
    <text evidence="10">Lipid metabolism; phospholipid metabolism.</text>
</comment>
<evidence type="ECO:0000256" key="4">
    <source>
        <dbReference type="ARBA" id="ARBA00022692"/>
    </source>
</evidence>
<evidence type="ECO:0000256" key="10">
    <source>
        <dbReference type="HAMAP-Rule" id="MF_01043"/>
    </source>
</evidence>
<dbReference type="GO" id="GO:0005886">
    <property type="term" value="C:plasma membrane"/>
    <property type="evidence" value="ECO:0007669"/>
    <property type="project" value="UniProtKB-SubCell"/>
</dbReference>
<dbReference type="Pfam" id="PF02660">
    <property type="entry name" value="G3P_acyltransf"/>
    <property type="match status" value="1"/>
</dbReference>
<name>A0A6J4M948_9ACTN</name>
<keyword evidence="8 10" id="KW-0594">Phospholipid biosynthesis</keyword>
<keyword evidence="7 10" id="KW-0472">Membrane</keyword>
<keyword evidence="4 10" id="KW-0812">Transmembrane</keyword>
<evidence type="ECO:0000256" key="5">
    <source>
        <dbReference type="ARBA" id="ARBA00022989"/>
    </source>
</evidence>